<gene>
    <name evidence="2" type="ORF">OBE_04076</name>
</gene>
<accession>K1TAA6</accession>
<reference evidence="2" key="1">
    <citation type="journal article" date="2013" name="Environ. Microbiol.">
        <title>Microbiota from the distal guts of lean and obese adolescents exhibit partial functional redundancy besides clear differences in community structure.</title>
        <authorList>
            <person name="Ferrer M."/>
            <person name="Ruiz A."/>
            <person name="Lanza F."/>
            <person name="Haange S.B."/>
            <person name="Oberbach A."/>
            <person name="Till H."/>
            <person name="Bargiela R."/>
            <person name="Campoy C."/>
            <person name="Segura M.T."/>
            <person name="Richter M."/>
            <person name="von Bergen M."/>
            <person name="Seifert J."/>
            <person name="Suarez A."/>
        </authorList>
    </citation>
    <scope>NUCLEOTIDE SEQUENCE</scope>
</reference>
<dbReference type="PANTHER" id="PTHR35149:SF1">
    <property type="entry name" value="DUF5655 DOMAIN-CONTAINING PROTEIN"/>
    <property type="match status" value="1"/>
</dbReference>
<evidence type="ECO:0000259" key="1">
    <source>
        <dbReference type="Pfam" id="PF03235"/>
    </source>
</evidence>
<comment type="caution">
    <text evidence="2">The sequence shown here is derived from an EMBL/GenBank/DDBJ whole genome shotgun (WGS) entry which is preliminary data.</text>
</comment>
<sequence>MNSAQKNYLQIIENLLYNFDIESGETRVRLELQYEESHDYLTALIQEQPYNGVRSPSIERMQDAYTKILRHFQLYAGIDELIDFAKYCLTKIELVVIESQDLSSALKIFETINQRGAGLNAMDLVKNLLFSNTKESDFAKIKDIWREIIQNLQECSEDQKPPTI</sequence>
<dbReference type="Pfam" id="PF03235">
    <property type="entry name" value="GmrSD_N"/>
    <property type="match status" value="1"/>
</dbReference>
<organism evidence="2">
    <name type="scientific">human gut metagenome</name>
    <dbReference type="NCBI Taxonomy" id="408170"/>
    <lineage>
        <taxon>unclassified sequences</taxon>
        <taxon>metagenomes</taxon>
        <taxon>organismal metagenomes</taxon>
    </lineage>
</organism>
<name>K1TAA6_9ZZZZ</name>
<dbReference type="PANTHER" id="PTHR35149">
    <property type="entry name" value="SLL5132 PROTEIN"/>
    <property type="match status" value="1"/>
</dbReference>
<feature type="domain" description="GmrSD restriction endonucleases N-terminal" evidence="1">
    <location>
        <begin position="19"/>
        <end position="130"/>
    </location>
</feature>
<proteinExistence type="predicted"/>
<dbReference type="EMBL" id="AJWZ01002768">
    <property type="protein sequence ID" value="EKC70067.1"/>
    <property type="molecule type" value="Genomic_DNA"/>
</dbReference>
<dbReference type="AlphaFoldDB" id="K1TAA6"/>
<dbReference type="InterPro" id="IPR004919">
    <property type="entry name" value="GmrSD_N"/>
</dbReference>
<evidence type="ECO:0000313" key="2">
    <source>
        <dbReference type="EMBL" id="EKC70067.1"/>
    </source>
</evidence>
<feature type="non-terminal residue" evidence="2">
    <location>
        <position position="164"/>
    </location>
</feature>
<protein>
    <recommendedName>
        <fullName evidence="1">GmrSD restriction endonucleases N-terminal domain-containing protein</fullName>
    </recommendedName>
</protein>